<feature type="region of interest" description="Disordered" evidence="1">
    <location>
        <begin position="1"/>
        <end position="57"/>
    </location>
</feature>
<evidence type="ECO:0000313" key="2">
    <source>
        <dbReference type="EMBL" id="GEO34232.1"/>
    </source>
</evidence>
<keyword evidence="3" id="KW-1185">Reference proteome</keyword>
<dbReference type="AlphaFoldDB" id="A0A512DCM0"/>
<dbReference type="EMBL" id="BJYY01000013">
    <property type="protein sequence ID" value="GEO34232.1"/>
    <property type="molecule type" value="Genomic_DNA"/>
</dbReference>
<feature type="compositionally biased region" description="Low complexity" evidence="1">
    <location>
        <begin position="15"/>
        <end position="48"/>
    </location>
</feature>
<sequence length="57" mass="5455">MTTSDERTPHDDETTSGPTSPGPGSTGSATAGTGQNVPDTGPGAAAADVDGDADHTD</sequence>
<reference evidence="2 3" key="1">
    <citation type="submission" date="2019-07" db="EMBL/GenBank/DDBJ databases">
        <title>Whole genome shotgun sequence of Cellulomonas aerilata NBRC 106308.</title>
        <authorList>
            <person name="Hosoyama A."/>
            <person name="Uohara A."/>
            <person name="Ohji S."/>
            <person name="Ichikawa N."/>
        </authorList>
    </citation>
    <scope>NUCLEOTIDE SEQUENCE [LARGE SCALE GENOMIC DNA]</scope>
    <source>
        <strain evidence="2 3">NBRC 106308</strain>
    </source>
</reference>
<organism evidence="2 3">
    <name type="scientific">Cellulomonas aerilata</name>
    <dbReference type="NCBI Taxonomy" id="515326"/>
    <lineage>
        <taxon>Bacteria</taxon>
        <taxon>Bacillati</taxon>
        <taxon>Actinomycetota</taxon>
        <taxon>Actinomycetes</taxon>
        <taxon>Micrococcales</taxon>
        <taxon>Cellulomonadaceae</taxon>
        <taxon>Cellulomonas</taxon>
    </lineage>
</organism>
<evidence type="ECO:0000313" key="3">
    <source>
        <dbReference type="Proteomes" id="UP000321181"/>
    </source>
</evidence>
<gene>
    <name evidence="2" type="ORF">CAE01nite_19570</name>
</gene>
<evidence type="ECO:0000256" key="1">
    <source>
        <dbReference type="SAM" id="MobiDB-lite"/>
    </source>
</evidence>
<feature type="compositionally biased region" description="Basic and acidic residues" evidence="1">
    <location>
        <begin position="1"/>
        <end position="13"/>
    </location>
</feature>
<proteinExistence type="predicted"/>
<comment type="caution">
    <text evidence="2">The sequence shown here is derived from an EMBL/GenBank/DDBJ whole genome shotgun (WGS) entry which is preliminary data.</text>
</comment>
<accession>A0A512DCM0</accession>
<protein>
    <submittedName>
        <fullName evidence="2">Uncharacterized protein</fullName>
    </submittedName>
</protein>
<dbReference type="Proteomes" id="UP000321181">
    <property type="component" value="Unassembled WGS sequence"/>
</dbReference>
<name>A0A512DCM0_9CELL</name>
<dbReference type="RefSeq" id="WP_186816498.1">
    <property type="nucleotide sequence ID" value="NZ_BAAARM010000003.1"/>
</dbReference>